<feature type="region of interest" description="Disordered" evidence="1">
    <location>
        <begin position="35"/>
        <end position="58"/>
    </location>
</feature>
<dbReference type="RefSeq" id="WP_310773723.1">
    <property type="nucleotide sequence ID" value="NZ_JBHRWR010000046.1"/>
</dbReference>
<accession>A0ABV7SQ15</accession>
<sequence>MGQYAVSVRNGVVKNADENQPTVTDQYSEVAAVTHAQHRDESHLSSTEYPLVRHARDD</sequence>
<keyword evidence="3" id="KW-1185">Reference proteome</keyword>
<name>A0ABV7SQ15_9ACTN</name>
<reference evidence="3" key="1">
    <citation type="journal article" date="2019" name="Int. J. Syst. Evol. Microbiol.">
        <title>The Global Catalogue of Microorganisms (GCM) 10K type strain sequencing project: providing services to taxonomists for standard genome sequencing and annotation.</title>
        <authorList>
            <consortium name="The Broad Institute Genomics Platform"/>
            <consortium name="The Broad Institute Genome Sequencing Center for Infectious Disease"/>
            <person name="Wu L."/>
            <person name="Ma J."/>
        </authorList>
    </citation>
    <scope>NUCLEOTIDE SEQUENCE [LARGE SCALE GENOMIC DNA]</scope>
    <source>
        <strain evidence="3">CGMCC 4.7035</strain>
    </source>
</reference>
<dbReference type="EMBL" id="JBHRWR010000046">
    <property type="protein sequence ID" value="MFC3578261.1"/>
    <property type="molecule type" value="Genomic_DNA"/>
</dbReference>
<evidence type="ECO:0000256" key="1">
    <source>
        <dbReference type="SAM" id="MobiDB-lite"/>
    </source>
</evidence>
<evidence type="ECO:0000313" key="3">
    <source>
        <dbReference type="Proteomes" id="UP001595701"/>
    </source>
</evidence>
<gene>
    <name evidence="2" type="ORF">ACFOZ0_34395</name>
</gene>
<evidence type="ECO:0000313" key="2">
    <source>
        <dbReference type="EMBL" id="MFC3578261.1"/>
    </source>
</evidence>
<organism evidence="2 3">
    <name type="scientific">Streptomyces yaanensis</name>
    <dbReference type="NCBI Taxonomy" id="1142239"/>
    <lineage>
        <taxon>Bacteria</taxon>
        <taxon>Bacillati</taxon>
        <taxon>Actinomycetota</taxon>
        <taxon>Actinomycetes</taxon>
        <taxon>Kitasatosporales</taxon>
        <taxon>Streptomycetaceae</taxon>
        <taxon>Streptomyces</taxon>
    </lineage>
</organism>
<comment type="caution">
    <text evidence="2">The sequence shown here is derived from an EMBL/GenBank/DDBJ whole genome shotgun (WGS) entry which is preliminary data.</text>
</comment>
<feature type="region of interest" description="Disordered" evidence="1">
    <location>
        <begin position="1"/>
        <end position="21"/>
    </location>
</feature>
<protein>
    <submittedName>
        <fullName evidence="2">Uncharacterized protein</fullName>
    </submittedName>
</protein>
<dbReference type="Proteomes" id="UP001595701">
    <property type="component" value="Unassembled WGS sequence"/>
</dbReference>
<proteinExistence type="predicted"/>